<keyword evidence="1" id="KW-0489">Methyltransferase</keyword>
<protein>
    <recommendedName>
        <fullName evidence="5">16S rRNA (Guanine(966)-N(2))-methyltransferase RsmD</fullName>
    </recommendedName>
</protein>
<dbReference type="InterPro" id="IPR004398">
    <property type="entry name" value="RNA_MeTrfase_RsmD"/>
</dbReference>
<keyword evidence="2" id="KW-0808">Transferase</keyword>
<dbReference type="PANTHER" id="PTHR43542:SF1">
    <property type="entry name" value="METHYLTRANSFERASE"/>
    <property type="match status" value="1"/>
</dbReference>
<proteinExistence type="predicted"/>
<dbReference type="PANTHER" id="PTHR43542">
    <property type="entry name" value="METHYLTRANSFERASE"/>
    <property type="match status" value="1"/>
</dbReference>
<dbReference type="CDD" id="cd02440">
    <property type="entry name" value="AdoMet_MTases"/>
    <property type="match status" value="1"/>
</dbReference>
<sequence length="142" mass="15752">MDNKPVRQMEFTIIAGSLKGRTITAPDLGITRPPLSRLRRSIFDFLMPYLDGCSYLDLFSGTGSYLFEAVSRGAKLAVGVEQESRLADAINRQAKTLGIADNLSCRREDVFTAIPALHASRQRFDIIMMAPPQYIGLVDQTL</sequence>
<dbReference type="GO" id="GO:0008168">
    <property type="term" value="F:methyltransferase activity"/>
    <property type="evidence" value="ECO:0007669"/>
    <property type="project" value="UniProtKB-KW"/>
</dbReference>
<name>A0A855X3V7_9BACT</name>
<evidence type="ECO:0000313" key="4">
    <source>
        <dbReference type="Proteomes" id="UP000250918"/>
    </source>
</evidence>
<evidence type="ECO:0000256" key="1">
    <source>
        <dbReference type="ARBA" id="ARBA00022603"/>
    </source>
</evidence>
<dbReference type="AlphaFoldDB" id="A0A855X3V7"/>
<dbReference type="Gene3D" id="3.40.50.150">
    <property type="entry name" value="Vaccinia Virus protein VP39"/>
    <property type="match status" value="1"/>
</dbReference>
<reference evidence="3 4" key="1">
    <citation type="journal article" date="2018" name="ISME J.">
        <title>A methanotrophic archaeon couples anaerobic oxidation of methane to Fe(III) reduction.</title>
        <authorList>
            <person name="Cai C."/>
            <person name="Leu A.O."/>
            <person name="Xie G.J."/>
            <person name="Guo J."/>
            <person name="Feng Y."/>
            <person name="Zhao J.X."/>
            <person name="Tyson G.W."/>
            <person name="Yuan Z."/>
            <person name="Hu S."/>
        </authorList>
    </citation>
    <scope>NUCLEOTIDE SEQUENCE [LARGE SCALE GENOMIC DNA]</scope>
    <source>
        <strain evidence="3">FeB_12</strain>
    </source>
</reference>
<evidence type="ECO:0008006" key="5">
    <source>
        <dbReference type="Google" id="ProtNLM"/>
    </source>
</evidence>
<accession>A0A855X3V7</accession>
<comment type="caution">
    <text evidence="3">The sequence shown here is derived from an EMBL/GenBank/DDBJ whole genome shotgun (WGS) entry which is preliminary data.</text>
</comment>
<feature type="non-terminal residue" evidence="3">
    <location>
        <position position="142"/>
    </location>
</feature>
<evidence type="ECO:0000313" key="3">
    <source>
        <dbReference type="EMBL" id="PWB70025.1"/>
    </source>
</evidence>
<dbReference type="InterPro" id="IPR029063">
    <property type="entry name" value="SAM-dependent_MTases_sf"/>
</dbReference>
<dbReference type="Proteomes" id="UP000250918">
    <property type="component" value="Unassembled WGS sequence"/>
</dbReference>
<organism evidence="3 4">
    <name type="scientific">candidate division GN15 bacterium</name>
    <dbReference type="NCBI Taxonomy" id="2072418"/>
    <lineage>
        <taxon>Bacteria</taxon>
        <taxon>candidate division GN15</taxon>
    </lineage>
</organism>
<evidence type="ECO:0000256" key="2">
    <source>
        <dbReference type="ARBA" id="ARBA00022679"/>
    </source>
</evidence>
<dbReference type="EMBL" id="PQAP01000156">
    <property type="protein sequence ID" value="PWB70025.1"/>
    <property type="molecule type" value="Genomic_DNA"/>
</dbReference>
<gene>
    <name evidence="3" type="ORF">C3F09_09590</name>
</gene>
<dbReference type="Pfam" id="PF03602">
    <property type="entry name" value="Cons_hypoth95"/>
    <property type="match status" value="1"/>
</dbReference>
<dbReference type="SUPFAM" id="SSF53335">
    <property type="entry name" value="S-adenosyl-L-methionine-dependent methyltransferases"/>
    <property type="match status" value="1"/>
</dbReference>
<dbReference type="GO" id="GO:0031167">
    <property type="term" value="P:rRNA methylation"/>
    <property type="evidence" value="ECO:0007669"/>
    <property type="project" value="InterPro"/>
</dbReference>